<reference evidence="1 2" key="1">
    <citation type="journal article" date="2016" name="Sci. Rep.">
        <title>Metabolic traits of an uncultured archaeal lineage -MSBL1- from brine pools of the Red Sea.</title>
        <authorList>
            <person name="Mwirichia R."/>
            <person name="Alam I."/>
            <person name="Rashid M."/>
            <person name="Vinu M."/>
            <person name="Ba-Alawi W."/>
            <person name="Anthony Kamau A."/>
            <person name="Kamanda Ngugi D."/>
            <person name="Goker M."/>
            <person name="Klenk H.P."/>
            <person name="Bajic V."/>
            <person name="Stingl U."/>
        </authorList>
    </citation>
    <scope>NUCLEOTIDE SEQUENCE [LARGE SCALE GENOMIC DNA]</scope>
    <source>
        <strain evidence="1">SCGC-AAA385D11</strain>
    </source>
</reference>
<dbReference type="Proteomes" id="UP000070256">
    <property type="component" value="Unassembled WGS sequence"/>
</dbReference>
<keyword evidence="2" id="KW-1185">Reference proteome</keyword>
<evidence type="ECO:0000313" key="2">
    <source>
        <dbReference type="Proteomes" id="UP000070256"/>
    </source>
</evidence>
<dbReference type="EMBL" id="LHYK01000007">
    <property type="protein sequence ID" value="KXB08202.1"/>
    <property type="molecule type" value="Genomic_DNA"/>
</dbReference>
<organism evidence="1 2">
    <name type="scientific">candidate division MSBL1 archaeon SCGC-AAA385D11</name>
    <dbReference type="NCBI Taxonomy" id="1698286"/>
    <lineage>
        <taxon>Archaea</taxon>
        <taxon>Methanobacteriati</taxon>
        <taxon>Methanobacteriota</taxon>
        <taxon>candidate division MSBL1</taxon>
    </lineage>
</organism>
<sequence>MWGDEHISRSKSEVASPIRLKVVLTKHAVRRLNERFFVKDQFQIESVFKCAVDGGFMFSNDDGTGEKLIEYGCLLVAGEFDGNGTFTVEEVYNLSHGISDRLKERMREGRPAPWESSKIVLPRENRGDVL</sequence>
<name>A0A133VP15_9EURY</name>
<comment type="caution">
    <text evidence="1">The sequence shown here is derived from an EMBL/GenBank/DDBJ whole genome shotgun (WGS) entry which is preliminary data.</text>
</comment>
<gene>
    <name evidence="1" type="ORF">AKJ58_00610</name>
</gene>
<evidence type="ECO:0000313" key="1">
    <source>
        <dbReference type="EMBL" id="KXB08202.1"/>
    </source>
</evidence>
<proteinExistence type="predicted"/>
<accession>A0A133VP15</accession>
<protein>
    <submittedName>
        <fullName evidence="1">Uncharacterized protein</fullName>
    </submittedName>
</protein>
<dbReference type="AlphaFoldDB" id="A0A133VP15"/>